<name>A0ABX1LNY5_9CYAN</name>
<dbReference type="Proteomes" id="UP000738376">
    <property type="component" value="Unassembled WGS sequence"/>
</dbReference>
<proteinExistence type="predicted"/>
<evidence type="ECO:0000313" key="2">
    <source>
        <dbReference type="Proteomes" id="UP000738376"/>
    </source>
</evidence>
<dbReference type="RefSeq" id="WP_169362826.1">
    <property type="nucleotide sequence ID" value="NZ_JAAVJL010000001.1"/>
</dbReference>
<accession>A0ABX1LNY5</accession>
<comment type="caution">
    <text evidence="1">The sequence shown here is derived from an EMBL/GenBank/DDBJ whole genome shotgun (WGS) entry which is preliminary data.</text>
</comment>
<reference evidence="1 2" key="1">
    <citation type="submission" date="2020-03" db="EMBL/GenBank/DDBJ databases">
        <title>Draft Genome Sequence of 2-Methylisoborneol Producing Pseudanabaena yagii Strain GIHE-NHR1 Isolated from North Han River in South Korea.</title>
        <authorList>
            <person name="Jeong J."/>
        </authorList>
    </citation>
    <scope>NUCLEOTIDE SEQUENCE [LARGE SCALE GENOMIC DNA]</scope>
    <source>
        <strain evidence="1 2">GIHE-NHR1</strain>
    </source>
</reference>
<sequence length="86" mass="9755">MTTLLEQAFTAATQLPQERQDQLAQLILQEISRPQHQQVNKAPTQKSPLQIFTELGLVGCFEGEPDLSANYKSVVKSYILKKHDHH</sequence>
<gene>
    <name evidence="1" type="ORF">HC246_07380</name>
</gene>
<organism evidence="1 2">
    <name type="scientific">Pseudanabaena yagii GIHE-NHR1</name>
    <dbReference type="NCBI Taxonomy" id="2722753"/>
    <lineage>
        <taxon>Bacteria</taxon>
        <taxon>Bacillati</taxon>
        <taxon>Cyanobacteriota</taxon>
        <taxon>Cyanophyceae</taxon>
        <taxon>Pseudanabaenales</taxon>
        <taxon>Pseudanabaenaceae</taxon>
        <taxon>Pseudanabaena</taxon>
        <taxon>Pseudanabaena yagii</taxon>
    </lineage>
</organism>
<protein>
    <submittedName>
        <fullName evidence="1">Uncharacterized protein</fullName>
    </submittedName>
</protein>
<evidence type="ECO:0000313" key="1">
    <source>
        <dbReference type="EMBL" id="NMF57844.1"/>
    </source>
</evidence>
<dbReference type="EMBL" id="JAAVJL010000001">
    <property type="protein sequence ID" value="NMF57844.1"/>
    <property type="molecule type" value="Genomic_DNA"/>
</dbReference>
<keyword evidence="2" id="KW-1185">Reference proteome</keyword>